<reference evidence="1 2" key="1">
    <citation type="journal article" date="2021" name="Hortic Res">
        <title>High-quality reference genome and annotation aids understanding of berry development for evergreen blueberry (Vaccinium darrowii).</title>
        <authorList>
            <person name="Yu J."/>
            <person name="Hulse-Kemp A.M."/>
            <person name="Babiker E."/>
            <person name="Staton M."/>
        </authorList>
    </citation>
    <scope>NUCLEOTIDE SEQUENCE [LARGE SCALE GENOMIC DNA]</scope>
    <source>
        <strain evidence="2">cv. NJ 8807/NJ 8810</strain>
        <tissue evidence="1">Young leaf</tissue>
    </source>
</reference>
<dbReference type="EMBL" id="CM037156">
    <property type="protein sequence ID" value="KAH7837040.1"/>
    <property type="molecule type" value="Genomic_DNA"/>
</dbReference>
<accession>A0ACB7X8P8</accession>
<keyword evidence="2" id="KW-1185">Reference proteome</keyword>
<sequence length="772" mass="86614">MSLRLISISISRVSPPVILFAKSGSSMDVIEQELDRLRSPDPGPMDSSVLTLQDRHRSKRIWDLDMEPPKDFEKVSFRRVETELRNLQAPCDEIMVYVRKANLEGLLRVPFVALDRGLITALIERWRPETHSFHLRPGDMTVTLQDVEVILGLPVEGEAVTGSTDLKDIDQLCTRLLGKAPSKNNNDLQGQKVTMKWLGQFDGQIEEGNGEEVIKQKARGFLLRMLGGTIFADHTGTHVNLCWLPLLEDFEKAGRYSWGSGTLAALYNGLCHVATKGKEATGAMILLQIWAWERLPMLSPTRLGKRSPHPGAPLVGEWYDMFTAPDLAQSVVGHYRHVLDIMRPDEVEWMPYKAEVFDALPPYCRVGMAIWRASVPLICFSYVEMHQPERVMRQFGFRQHVPPPSNAIHPSHGYTLRNGQKDWGEFHRLLVRQWEERMDKVVAEGEPELADHEYPSDDPYVLWYEQITRRYISRNGAATASAMRCFGFLNKQHVQPLTPQQYGEVGRIGLLHLAKLSKHVCKQPPLHRRHVLPAEPILENPVIDEVQQELDQFGVEEQQQQQHQQQQQDELPRENEELAVASSHEVQTHDHTDNPIYTPDLHFSPSMLSHLLSTTTETTAHDWDDLDVEGVGDPFDDTQLQLNRKRARHSSLGDHGDGGMGEVTQVGPHVEGVVDMQGHGDVEGDMDMGDFDVDETGPHEGGGVGEVGQVTQDGTPPGPRRTKRQHKGPRGCGTDHGKGKKDDNDKKGGEGEGEGQGQGRGRGRGKQKVGQA</sequence>
<proteinExistence type="predicted"/>
<gene>
    <name evidence="1" type="ORF">Vadar_008823</name>
</gene>
<evidence type="ECO:0000313" key="1">
    <source>
        <dbReference type="EMBL" id="KAH7837040.1"/>
    </source>
</evidence>
<dbReference type="Proteomes" id="UP000828048">
    <property type="component" value="Chromosome 6"/>
</dbReference>
<protein>
    <submittedName>
        <fullName evidence="1">Uncharacterized protein</fullName>
    </submittedName>
</protein>
<comment type="caution">
    <text evidence="1">The sequence shown here is derived from an EMBL/GenBank/DDBJ whole genome shotgun (WGS) entry which is preliminary data.</text>
</comment>
<name>A0ACB7X8P8_9ERIC</name>
<evidence type="ECO:0000313" key="2">
    <source>
        <dbReference type="Proteomes" id="UP000828048"/>
    </source>
</evidence>
<organism evidence="1 2">
    <name type="scientific">Vaccinium darrowii</name>
    <dbReference type="NCBI Taxonomy" id="229202"/>
    <lineage>
        <taxon>Eukaryota</taxon>
        <taxon>Viridiplantae</taxon>
        <taxon>Streptophyta</taxon>
        <taxon>Embryophyta</taxon>
        <taxon>Tracheophyta</taxon>
        <taxon>Spermatophyta</taxon>
        <taxon>Magnoliopsida</taxon>
        <taxon>eudicotyledons</taxon>
        <taxon>Gunneridae</taxon>
        <taxon>Pentapetalae</taxon>
        <taxon>asterids</taxon>
        <taxon>Ericales</taxon>
        <taxon>Ericaceae</taxon>
        <taxon>Vaccinioideae</taxon>
        <taxon>Vaccinieae</taxon>
        <taxon>Vaccinium</taxon>
    </lineage>
</organism>